<dbReference type="EMBL" id="LMTZ01000029">
    <property type="protein sequence ID" value="KST69267.1"/>
    <property type="molecule type" value="Genomic_DNA"/>
</dbReference>
<reference evidence="2 3" key="1">
    <citation type="journal article" date="2015" name="Genome Announc.">
        <title>Draft Genome of the Euendolithic (true boring) Cyanobacterium Mastigocoleus testarum strain BC008.</title>
        <authorList>
            <person name="Guida B.S."/>
            <person name="Garcia-Pichel F."/>
        </authorList>
    </citation>
    <scope>NUCLEOTIDE SEQUENCE [LARGE SCALE GENOMIC DNA]</scope>
    <source>
        <strain evidence="2 3">BC008</strain>
    </source>
</reference>
<evidence type="ECO:0008006" key="4">
    <source>
        <dbReference type="Google" id="ProtNLM"/>
    </source>
</evidence>
<dbReference type="InterPro" id="IPR005534">
    <property type="entry name" value="Curli_assmbl/transp-comp_CsgG"/>
</dbReference>
<sequence length="432" mass="48262">MIFFSDSVKNAHLFRRVTSSIIASVFALGFSICSVRSAEAKETKRLKFCDSNKDLFHLNLGAERKVRIAIFDLENNITFTTKQGKQTYPFQGYSDILAGELVKDNNFAVVSWGQVKPFQVFPQGGQGISNGTQKVVTLDKLRDIRNKHGIEAVLIGTINKFNITGDSKRQFLGFGKRTDTNEVYIKLNFRVIDTTTGEVIFTVEGSSNSSKSYTSETTIPKISVDISKQNTNNFDDNNPDNSWNSTKQDSITLRMNLSGDTTENIINSNINGITNKLTALATGDAINQIVDKLNNNSNKLACLLRKPTLVADAEKGQVILNKGKIHGYCKNLKLSIGRKGNLIEDPATERILYIKTEKVGDILLTEVDSNFSVGKIIIDKDKAQKIKVEDLQRDTRNFVVKSTNPESCTDRSSEELPNTSYQRENIRSNRYE</sequence>
<dbReference type="OrthoDB" id="554957at2"/>
<dbReference type="GO" id="GO:0030288">
    <property type="term" value="C:outer membrane-bounded periplasmic space"/>
    <property type="evidence" value="ECO:0007669"/>
    <property type="project" value="InterPro"/>
</dbReference>
<evidence type="ECO:0000313" key="2">
    <source>
        <dbReference type="EMBL" id="KST69267.1"/>
    </source>
</evidence>
<evidence type="ECO:0000313" key="3">
    <source>
        <dbReference type="Proteomes" id="UP000053372"/>
    </source>
</evidence>
<feature type="region of interest" description="Disordered" evidence="1">
    <location>
        <begin position="402"/>
        <end position="432"/>
    </location>
</feature>
<proteinExistence type="predicted"/>
<comment type="caution">
    <text evidence="2">The sequence shown here is derived from an EMBL/GenBank/DDBJ whole genome shotgun (WGS) entry which is preliminary data.</text>
</comment>
<organism evidence="2 3">
    <name type="scientific">Mastigocoleus testarum BC008</name>
    <dbReference type="NCBI Taxonomy" id="371196"/>
    <lineage>
        <taxon>Bacteria</taxon>
        <taxon>Bacillati</taxon>
        <taxon>Cyanobacteriota</taxon>
        <taxon>Cyanophyceae</taxon>
        <taxon>Nostocales</taxon>
        <taxon>Hapalosiphonaceae</taxon>
        <taxon>Mastigocoleus</taxon>
    </lineage>
</organism>
<dbReference type="Pfam" id="PF03783">
    <property type="entry name" value="CsgG"/>
    <property type="match status" value="1"/>
</dbReference>
<dbReference type="AlphaFoldDB" id="A0A0V7ZXE4"/>
<gene>
    <name evidence="2" type="ORF">BC008_03510</name>
</gene>
<dbReference type="RefSeq" id="WP_027844934.1">
    <property type="nucleotide sequence ID" value="NZ_LMTZ01000029.1"/>
</dbReference>
<keyword evidence="3" id="KW-1185">Reference proteome</keyword>
<accession>A0A0V7ZXE4</accession>
<protein>
    <recommendedName>
        <fullName evidence="4">Curli production assembly/transport component CsgG</fullName>
    </recommendedName>
</protein>
<dbReference type="Gene3D" id="3.40.50.10610">
    <property type="entry name" value="ABC-type transport auxiliary lipoprotein component"/>
    <property type="match status" value="1"/>
</dbReference>
<dbReference type="Proteomes" id="UP000053372">
    <property type="component" value="Unassembled WGS sequence"/>
</dbReference>
<evidence type="ECO:0000256" key="1">
    <source>
        <dbReference type="SAM" id="MobiDB-lite"/>
    </source>
</evidence>
<name>A0A0V7ZXE4_9CYAN</name>